<keyword evidence="2" id="KW-1185">Reference proteome</keyword>
<dbReference type="RefSeq" id="XP_012651133.1">
    <property type="nucleotide sequence ID" value="XM_012795679.1"/>
</dbReference>
<dbReference type="AlphaFoldDB" id="W7XLI5"/>
<dbReference type="EMBL" id="GG662845">
    <property type="protein sequence ID" value="EWS76349.1"/>
    <property type="molecule type" value="Genomic_DNA"/>
</dbReference>
<reference evidence="2" key="1">
    <citation type="journal article" date="2006" name="PLoS Biol.">
        <title>Macronuclear genome sequence of the ciliate Tetrahymena thermophila, a model eukaryote.</title>
        <authorList>
            <person name="Eisen J.A."/>
            <person name="Coyne R.S."/>
            <person name="Wu M."/>
            <person name="Wu D."/>
            <person name="Thiagarajan M."/>
            <person name="Wortman J.R."/>
            <person name="Badger J.H."/>
            <person name="Ren Q."/>
            <person name="Amedeo P."/>
            <person name="Jones K.M."/>
            <person name="Tallon L.J."/>
            <person name="Delcher A.L."/>
            <person name="Salzberg S.L."/>
            <person name="Silva J.C."/>
            <person name="Haas B.J."/>
            <person name="Majoros W.H."/>
            <person name="Farzad M."/>
            <person name="Carlton J.M."/>
            <person name="Smith R.K. Jr."/>
            <person name="Garg J."/>
            <person name="Pearlman R.E."/>
            <person name="Karrer K.M."/>
            <person name="Sun L."/>
            <person name="Manning G."/>
            <person name="Elde N.C."/>
            <person name="Turkewitz A.P."/>
            <person name="Asai D.J."/>
            <person name="Wilkes D.E."/>
            <person name="Wang Y."/>
            <person name="Cai H."/>
            <person name="Collins K."/>
            <person name="Stewart B.A."/>
            <person name="Lee S.R."/>
            <person name="Wilamowska K."/>
            <person name="Weinberg Z."/>
            <person name="Ruzzo W.L."/>
            <person name="Wloga D."/>
            <person name="Gaertig J."/>
            <person name="Frankel J."/>
            <person name="Tsao C.-C."/>
            <person name="Gorovsky M.A."/>
            <person name="Keeling P.J."/>
            <person name="Waller R.F."/>
            <person name="Patron N.J."/>
            <person name="Cherry J.M."/>
            <person name="Stover N.A."/>
            <person name="Krieger C.J."/>
            <person name="del Toro C."/>
            <person name="Ryder H.F."/>
            <person name="Williamson S.C."/>
            <person name="Barbeau R.A."/>
            <person name="Hamilton E.P."/>
            <person name="Orias E."/>
        </authorList>
    </citation>
    <scope>NUCLEOTIDE SEQUENCE [LARGE SCALE GENOMIC DNA]</scope>
    <source>
        <strain evidence="2">SB210</strain>
    </source>
</reference>
<sequence>MKRKQSFNFSKLPLISQILLNLGDCDIPAFAMQISNQYQHPSQISPKYSSKIPLAQQSLRHLMLYCRRNCIRSDPIMNFSNTRVSSLFKLLHLQSPQEFPQCTEILTIDILQN</sequence>
<proteinExistence type="predicted"/>
<dbReference type="InParanoid" id="W7XLI5"/>
<evidence type="ECO:0000313" key="1">
    <source>
        <dbReference type="EMBL" id="EWS76349.1"/>
    </source>
</evidence>
<name>W7XLI5_TETTS</name>
<accession>W7XLI5</accession>
<gene>
    <name evidence="1" type="ORF">TTHERM_000013338</name>
</gene>
<dbReference type="Proteomes" id="UP000009168">
    <property type="component" value="Unassembled WGS sequence"/>
</dbReference>
<dbReference type="GeneID" id="24436814"/>
<protein>
    <submittedName>
        <fullName evidence="1">Uncharacterized protein</fullName>
    </submittedName>
</protein>
<dbReference type="KEGG" id="tet:TTHERM_000013338"/>
<evidence type="ECO:0000313" key="2">
    <source>
        <dbReference type="Proteomes" id="UP000009168"/>
    </source>
</evidence>
<organism evidence="1 2">
    <name type="scientific">Tetrahymena thermophila (strain SB210)</name>
    <dbReference type="NCBI Taxonomy" id="312017"/>
    <lineage>
        <taxon>Eukaryota</taxon>
        <taxon>Sar</taxon>
        <taxon>Alveolata</taxon>
        <taxon>Ciliophora</taxon>
        <taxon>Intramacronucleata</taxon>
        <taxon>Oligohymenophorea</taxon>
        <taxon>Hymenostomatida</taxon>
        <taxon>Tetrahymenina</taxon>
        <taxon>Tetrahymenidae</taxon>
        <taxon>Tetrahymena</taxon>
    </lineage>
</organism>